<dbReference type="GO" id="GO:0003847">
    <property type="term" value="F:1-alkyl-2-acetylglycerophosphocholine esterase activity"/>
    <property type="evidence" value="ECO:0007669"/>
    <property type="project" value="TreeGrafter"/>
</dbReference>
<evidence type="ECO:0000313" key="5">
    <source>
        <dbReference type="EMBL" id="MBE6270296.1"/>
    </source>
</evidence>
<dbReference type="Pfam" id="PF03403">
    <property type="entry name" value="PAF-AH_p_II"/>
    <property type="match status" value="1"/>
</dbReference>
<keyword evidence="2" id="KW-0442">Lipid degradation</keyword>
<dbReference type="Gene3D" id="3.40.50.1820">
    <property type="entry name" value="alpha/beta hydrolase"/>
    <property type="match status" value="1"/>
</dbReference>
<evidence type="ECO:0000256" key="3">
    <source>
        <dbReference type="ARBA" id="ARBA00023098"/>
    </source>
</evidence>
<dbReference type="Proteomes" id="UP000806522">
    <property type="component" value="Unassembled WGS sequence"/>
</dbReference>
<feature type="chain" id="PRO_5038360641" description="Alpha/beta hydrolase family protein" evidence="4">
    <location>
        <begin position="21"/>
        <end position="351"/>
    </location>
</feature>
<feature type="signal peptide" evidence="4">
    <location>
        <begin position="1"/>
        <end position="20"/>
    </location>
</feature>
<protein>
    <recommendedName>
        <fullName evidence="7">Alpha/beta hydrolase family protein</fullName>
    </recommendedName>
</protein>
<evidence type="ECO:0000256" key="1">
    <source>
        <dbReference type="ARBA" id="ARBA00022801"/>
    </source>
</evidence>
<comment type="caution">
    <text evidence="5">The sequence shown here is derived from an EMBL/GenBank/DDBJ whole genome shotgun (WGS) entry which is preliminary data.</text>
</comment>
<gene>
    <name evidence="5" type="ORF">E7101_05025</name>
</gene>
<keyword evidence="3" id="KW-0443">Lipid metabolism</keyword>
<proteinExistence type="predicted"/>
<evidence type="ECO:0000256" key="2">
    <source>
        <dbReference type="ARBA" id="ARBA00022963"/>
    </source>
</evidence>
<keyword evidence="4" id="KW-0732">Signal</keyword>
<keyword evidence="1" id="KW-0378">Hydrolase</keyword>
<name>A0A9D5P739_XYLRU</name>
<dbReference type="EMBL" id="SUYC01000004">
    <property type="protein sequence ID" value="MBE6270296.1"/>
    <property type="molecule type" value="Genomic_DNA"/>
</dbReference>
<dbReference type="GO" id="GO:0016042">
    <property type="term" value="P:lipid catabolic process"/>
    <property type="evidence" value="ECO:0007669"/>
    <property type="project" value="UniProtKB-KW"/>
</dbReference>
<sequence>MKKLLLSAMLFAVSAGMVKAQTVHKQIVEEGGTGPFKSEVVGDASCPGFTVYRPQNLQQLVAQKGALPVIVYANGACFNNNVEMRLLLSEVASYGYVAAAIGPYDEADVMAQWRGVLKSAYPETKGEVVMANGEKILPLTPEEKKARDEQAAQQRAQAAKAAKKAKKQQPAAPQFRTYPKMLLEVLDWLTEQNAAAGSEYYHCLDLQHVAAMGQSCGGAQVLAIAYDPRIRTCVMLNTGIGDMEMMGATKECLKNLHQPMFYMIGGPADIAYANAQKDFERIADDIPVVMLNSKDGHSGTYYEAHGGNYAKAVVKWLDWQLKGQVGQSALFLDDEYLKLKFPEWQGVRKNF</sequence>
<dbReference type="PANTHER" id="PTHR10272">
    <property type="entry name" value="PLATELET-ACTIVATING FACTOR ACETYLHYDROLASE"/>
    <property type="match status" value="1"/>
</dbReference>
<reference evidence="5" key="1">
    <citation type="submission" date="2019-04" db="EMBL/GenBank/DDBJ databases">
        <title>Evolution of Biomass-Degrading Anaerobic Consortia Revealed by Metagenomics.</title>
        <authorList>
            <person name="Peng X."/>
        </authorList>
    </citation>
    <scope>NUCLEOTIDE SEQUENCE</scope>
    <source>
        <strain evidence="5">SIG140</strain>
    </source>
</reference>
<evidence type="ECO:0000313" key="6">
    <source>
        <dbReference type="Proteomes" id="UP000806522"/>
    </source>
</evidence>
<evidence type="ECO:0008006" key="7">
    <source>
        <dbReference type="Google" id="ProtNLM"/>
    </source>
</evidence>
<dbReference type="AlphaFoldDB" id="A0A9D5P739"/>
<dbReference type="PANTHER" id="PTHR10272:SF0">
    <property type="entry name" value="PLATELET-ACTIVATING FACTOR ACETYLHYDROLASE"/>
    <property type="match status" value="1"/>
</dbReference>
<dbReference type="SUPFAM" id="SSF53474">
    <property type="entry name" value="alpha/beta-Hydrolases"/>
    <property type="match status" value="1"/>
</dbReference>
<organism evidence="5 6">
    <name type="scientific">Xylanibacter ruminicola</name>
    <name type="common">Prevotella ruminicola</name>
    <dbReference type="NCBI Taxonomy" id="839"/>
    <lineage>
        <taxon>Bacteria</taxon>
        <taxon>Pseudomonadati</taxon>
        <taxon>Bacteroidota</taxon>
        <taxon>Bacteroidia</taxon>
        <taxon>Bacteroidales</taxon>
        <taxon>Prevotellaceae</taxon>
        <taxon>Xylanibacter</taxon>
    </lineage>
</organism>
<evidence type="ECO:0000256" key="4">
    <source>
        <dbReference type="SAM" id="SignalP"/>
    </source>
</evidence>
<accession>A0A9D5P739</accession>
<dbReference type="InterPro" id="IPR029058">
    <property type="entry name" value="AB_hydrolase_fold"/>
</dbReference>